<reference evidence="14 15" key="1">
    <citation type="journal article" date="2016" name="BMC Genomics">
        <title>Genome sequencing and secondary metabolism of the postharvest pathogen Penicillium griseofulvum.</title>
        <authorList>
            <person name="Banani H."/>
            <person name="Marcet-Houben M."/>
            <person name="Ballester A.R."/>
            <person name="Abbruscato P."/>
            <person name="Gonzalez-Candelas L."/>
            <person name="Gabaldon T."/>
            <person name="Spadaro D."/>
        </authorList>
    </citation>
    <scope>NUCLEOTIDE SEQUENCE [LARGE SCALE GENOMIC DNA]</scope>
    <source>
        <strain evidence="14 15">PG3</strain>
    </source>
</reference>
<keyword evidence="6 11" id="KW-0378">Hydrolase</keyword>
<comment type="catalytic activity">
    <reaction evidence="10">
        <text>[protein]-C-terminal L-amino acid-glycyl-phosphatidylethanolamide + H2O = [protein]-C-terminal L-amino acid-glycine + a 1,2-diacyl-sn-glycero-3-phosphoethanolamine</text>
        <dbReference type="Rhea" id="RHEA:67548"/>
        <dbReference type="Rhea" id="RHEA-COMP:17323"/>
        <dbReference type="Rhea" id="RHEA-COMP:17324"/>
        <dbReference type="ChEBI" id="CHEBI:15377"/>
        <dbReference type="ChEBI" id="CHEBI:64612"/>
        <dbReference type="ChEBI" id="CHEBI:172940"/>
        <dbReference type="ChEBI" id="CHEBI:172941"/>
    </reaction>
    <physiologicalReaction direction="left-to-right" evidence="10">
        <dbReference type="Rhea" id="RHEA:67549"/>
    </physiologicalReaction>
</comment>
<keyword evidence="9" id="KW-0072">Autophagy</keyword>
<dbReference type="Proteomes" id="UP000070168">
    <property type="component" value="Unassembled WGS sequence"/>
</dbReference>
<dbReference type="PANTHER" id="PTHR22624">
    <property type="entry name" value="CYSTEINE PROTEASE ATG4"/>
    <property type="match status" value="1"/>
</dbReference>
<dbReference type="GO" id="GO:0015031">
    <property type="term" value="P:protein transport"/>
    <property type="evidence" value="ECO:0007669"/>
    <property type="project" value="UniProtKB-KW"/>
</dbReference>
<dbReference type="InterPro" id="IPR005078">
    <property type="entry name" value="Peptidase_C54"/>
</dbReference>
<feature type="compositionally biased region" description="Acidic residues" evidence="12">
    <location>
        <begin position="306"/>
        <end position="320"/>
    </location>
</feature>
<evidence type="ECO:0000256" key="5">
    <source>
        <dbReference type="ARBA" id="ARBA00022670"/>
    </source>
</evidence>
<comment type="subcellular location">
    <subcellularLocation>
        <location evidence="11">Nucleus</location>
    </subcellularLocation>
    <subcellularLocation>
        <location evidence="11">Cytoplasm</location>
    </subcellularLocation>
    <subcellularLocation>
        <location evidence="1">Preautophagosomal structure</location>
    </subcellularLocation>
</comment>
<keyword evidence="8" id="KW-0653">Protein transport</keyword>
<name>A0A135LKC3_PENPA</name>
<dbReference type="GO" id="GO:0005634">
    <property type="term" value="C:nucleus"/>
    <property type="evidence" value="ECO:0007669"/>
    <property type="project" value="UniProtKB-SubCell"/>
</dbReference>
<dbReference type="PANTHER" id="PTHR22624:SF49">
    <property type="entry name" value="CYSTEINE PROTEASE"/>
    <property type="match status" value="1"/>
</dbReference>
<dbReference type="EMBL" id="LHQR01000063">
    <property type="protein sequence ID" value="KXG49423.1"/>
    <property type="molecule type" value="Genomic_DNA"/>
</dbReference>
<evidence type="ECO:0000313" key="14">
    <source>
        <dbReference type="EMBL" id="KXG49423.1"/>
    </source>
</evidence>
<keyword evidence="5 11" id="KW-0645">Protease</keyword>
<feature type="region of interest" description="Disordered" evidence="12">
    <location>
        <begin position="292"/>
        <end position="320"/>
    </location>
</feature>
<keyword evidence="15" id="KW-1185">Reference proteome</keyword>
<keyword evidence="3" id="KW-0813">Transport</keyword>
<dbReference type="GeneID" id="63707546"/>
<feature type="compositionally biased region" description="Basic and acidic residues" evidence="12">
    <location>
        <begin position="295"/>
        <end position="305"/>
    </location>
</feature>
<dbReference type="GO" id="GO:0034727">
    <property type="term" value="P:piecemeal microautophagy of the nucleus"/>
    <property type="evidence" value="ECO:0007669"/>
    <property type="project" value="TreeGrafter"/>
</dbReference>
<evidence type="ECO:0000256" key="3">
    <source>
        <dbReference type="ARBA" id="ARBA00022448"/>
    </source>
</evidence>
<dbReference type="EC" id="3.4.22.-" evidence="11"/>
<dbReference type="GO" id="GO:0004197">
    <property type="term" value="F:cysteine-type endopeptidase activity"/>
    <property type="evidence" value="ECO:0007669"/>
    <property type="project" value="TreeGrafter"/>
</dbReference>
<feature type="domain" description="Peptidase C54 catalytic" evidence="13">
    <location>
        <begin position="122"/>
        <end position="276"/>
    </location>
</feature>
<protein>
    <recommendedName>
        <fullName evidence="11">Cysteine protease</fullName>
        <ecNumber evidence="11">3.4.22.-</ecNumber>
    </recommendedName>
</protein>
<evidence type="ECO:0000256" key="7">
    <source>
        <dbReference type="ARBA" id="ARBA00022807"/>
    </source>
</evidence>
<dbReference type="RefSeq" id="XP_040647959.1">
    <property type="nucleotide sequence ID" value="XM_040792246.1"/>
</dbReference>
<dbReference type="GO" id="GO:0000045">
    <property type="term" value="P:autophagosome assembly"/>
    <property type="evidence" value="ECO:0007669"/>
    <property type="project" value="TreeGrafter"/>
</dbReference>
<accession>A0A135LKC3</accession>
<dbReference type="InterPro" id="IPR038765">
    <property type="entry name" value="Papain-like_cys_pep_sf"/>
</dbReference>
<dbReference type="SUPFAM" id="SSF54001">
    <property type="entry name" value="Cysteine proteinases"/>
    <property type="match status" value="1"/>
</dbReference>
<sequence length="320" mass="36181">MTVDMEKCKRIVQYFWDPEPRNDVPAASISCLGREYAPPQPPSDQAINSPHSPPRQLDDSTLNNTAWPKAFISDFGSRIWITYRSNFIPIPRTMTPEATSSMTLGCVPPKPKSQSDTDYNRLLSTESETPQLRVYVTNDTSDVYEDKFAHVAHDRSGRIQPTLILIGTRLGIDNVTPAYWDGLRAALTYPQSVGIAGGRPSASHYFVGAQDCHLFFLDPHTTRPATSYRPNGLYTQEELDSYYTCRLRRIHIKDMDPSMLVGFLIKDEDDWADWKERIQSTPGQPIVHIFPSQHQSDHGHGRAEALDEVEVLDDSDETEI</sequence>
<gene>
    <name evidence="14" type="ORF">PGRI_045330</name>
</gene>
<dbReference type="STRING" id="5078.A0A135LKC3"/>
<comment type="similarity">
    <text evidence="2 11">Belongs to the peptidase C54 family.</text>
</comment>
<evidence type="ECO:0000256" key="10">
    <source>
        <dbReference type="ARBA" id="ARBA00029362"/>
    </source>
</evidence>
<evidence type="ECO:0000256" key="1">
    <source>
        <dbReference type="ARBA" id="ARBA00004329"/>
    </source>
</evidence>
<organism evidence="14 15">
    <name type="scientific">Penicillium patulum</name>
    <name type="common">Penicillium griseofulvum</name>
    <dbReference type="NCBI Taxonomy" id="5078"/>
    <lineage>
        <taxon>Eukaryota</taxon>
        <taxon>Fungi</taxon>
        <taxon>Dikarya</taxon>
        <taxon>Ascomycota</taxon>
        <taxon>Pezizomycotina</taxon>
        <taxon>Eurotiomycetes</taxon>
        <taxon>Eurotiomycetidae</taxon>
        <taxon>Eurotiales</taxon>
        <taxon>Aspergillaceae</taxon>
        <taxon>Penicillium</taxon>
    </lineage>
</organism>
<keyword evidence="7" id="KW-0788">Thiol protease</keyword>
<evidence type="ECO:0000256" key="4">
    <source>
        <dbReference type="ARBA" id="ARBA00022490"/>
    </source>
</evidence>
<evidence type="ECO:0000256" key="6">
    <source>
        <dbReference type="ARBA" id="ARBA00022801"/>
    </source>
</evidence>
<evidence type="ECO:0000256" key="12">
    <source>
        <dbReference type="SAM" id="MobiDB-lite"/>
    </source>
</evidence>
<dbReference type="InterPro" id="IPR046792">
    <property type="entry name" value="Peptidase_C54_cat"/>
</dbReference>
<feature type="region of interest" description="Disordered" evidence="12">
    <location>
        <begin position="33"/>
        <end position="62"/>
    </location>
</feature>
<dbReference type="GO" id="GO:0000423">
    <property type="term" value="P:mitophagy"/>
    <property type="evidence" value="ECO:0007669"/>
    <property type="project" value="TreeGrafter"/>
</dbReference>
<proteinExistence type="inferred from homology"/>
<keyword evidence="4 11" id="KW-0963">Cytoplasm</keyword>
<dbReference type="OrthoDB" id="2960936at2759"/>
<comment type="caution">
    <text evidence="14">The sequence shown here is derived from an EMBL/GenBank/DDBJ whole genome shotgun (WGS) entry which is preliminary data.</text>
</comment>
<evidence type="ECO:0000256" key="8">
    <source>
        <dbReference type="ARBA" id="ARBA00022927"/>
    </source>
</evidence>
<dbReference type="GO" id="GO:0016485">
    <property type="term" value="P:protein processing"/>
    <property type="evidence" value="ECO:0007669"/>
    <property type="project" value="TreeGrafter"/>
</dbReference>
<dbReference type="Pfam" id="PF03416">
    <property type="entry name" value="Peptidase_C54"/>
    <property type="match status" value="1"/>
</dbReference>
<evidence type="ECO:0000256" key="9">
    <source>
        <dbReference type="ARBA" id="ARBA00023006"/>
    </source>
</evidence>
<comment type="function">
    <text evidence="11">Required for selective autophagic degradation of the nucleus (nucleophagy) as well as for mitophagy which contributes to regulate mitochondrial quantity and quality by eliminating the mitochondria to a basal level to fulfill cellular energy requirements and preventing excess ROS production.</text>
</comment>
<evidence type="ECO:0000256" key="2">
    <source>
        <dbReference type="ARBA" id="ARBA00010958"/>
    </source>
</evidence>
<evidence type="ECO:0000313" key="15">
    <source>
        <dbReference type="Proteomes" id="UP000070168"/>
    </source>
</evidence>
<dbReference type="AlphaFoldDB" id="A0A135LKC3"/>
<dbReference type="GO" id="GO:0000407">
    <property type="term" value="C:phagophore assembly site"/>
    <property type="evidence" value="ECO:0007669"/>
    <property type="project" value="UniProtKB-SubCell"/>
</dbReference>
<dbReference type="OMA" id="WADWKER"/>
<evidence type="ECO:0000256" key="11">
    <source>
        <dbReference type="RuleBase" id="RU363115"/>
    </source>
</evidence>
<evidence type="ECO:0000259" key="13">
    <source>
        <dbReference type="Pfam" id="PF03416"/>
    </source>
</evidence>
<dbReference type="GO" id="GO:0035973">
    <property type="term" value="P:aggrephagy"/>
    <property type="evidence" value="ECO:0007669"/>
    <property type="project" value="TreeGrafter"/>
</dbReference>
<keyword evidence="11" id="KW-0539">Nucleus</keyword>
<dbReference type="GO" id="GO:0019786">
    <property type="term" value="F:protein-phosphatidylethanolamide deconjugating activity"/>
    <property type="evidence" value="ECO:0007669"/>
    <property type="project" value="InterPro"/>
</dbReference>